<name>A0A1D1UX29_RAMVA</name>
<accession>A0A1D1UX29</accession>
<evidence type="ECO:0000313" key="2">
    <source>
        <dbReference type="Proteomes" id="UP000186922"/>
    </source>
</evidence>
<reference evidence="1 2" key="1">
    <citation type="journal article" date="2016" name="Nat. Commun.">
        <title>Extremotolerant tardigrade genome and improved radiotolerance of human cultured cells by tardigrade-unique protein.</title>
        <authorList>
            <person name="Hashimoto T."/>
            <person name="Horikawa D.D."/>
            <person name="Saito Y."/>
            <person name="Kuwahara H."/>
            <person name="Kozuka-Hata H."/>
            <person name="Shin-I T."/>
            <person name="Minakuchi Y."/>
            <person name="Ohishi K."/>
            <person name="Motoyama A."/>
            <person name="Aizu T."/>
            <person name="Enomoto A."/>
            <person name="Kondo K."/>
            <person name="Tanaka S."/>
            <person name="Hara Y."/>
            <person name="Koshikawa S."/>
            <person name="Sagara H."/>
            <person name="Miura T."/>
            <person name="Yokobori S."/>
            <person name="Miyagawa K."/>
            <person name="Suzuki Y."/>
            <person name="Kubo T."/>
            <person name="Oyama M."/>
            <person name="Kohara Y."/>
            <person name="Fujiyama A."/>
            <person name="Arakawa K."/>
            <person name="Katayama T."/>
            <person name="Toyoda A."/>
            <person name="Kunieda T."/>
        </authorList>
    </citation>
    <scope>NUCLEOTIDE SEQUENCE [LARGE SCALE GENOMIC DNA]</scope>
    <source>
        <strain evidence="1 2">YOKOZUNA-1</strain>
    </source>
</reference>
<gene>
    <name evidence="1" type="primary">RvY_04003</name>
    <name evidence="1" type="synonym">RvY_04003.1</name>
    <name evidence="1" type="ORF">RvY_04003-1</name>
</gene>
<proteinExistence type="predicted"/>
<dbReference type="Proteomes" id="UP000186922">
    <property type="component" value="Unassembled WGS sequence"/>
</dbReference>
<sequence length="83" mass="9713">MVDVLQKIGRDHVRRHLTPQHFEVCRLILVHFSLEVPDVRIRTSDCLESDPQQVYIYRFTSITEFERHHLAAVGDGVGRGMER</sequence>
<keyword evidence="2" id="KW-1185">Reference proteome</keyword>
<organism evidence="1 2">
    <name type="scientific">Ramazzottius varieornatus</name>
    <name type="common">Water bear</name>
    <name type="synonym">Tardigrade</name>
    <dbReference type="NCBI Taxonomy" id="947166"/>
    <lineage>
        <taxon>Eukaryota</taxon>
        <taxon>Metazoa</taxon>
        <taxon>Ecdysozoa</taxon>
        <taxon>Tardigrada</taxon>
        <taxon>Eutardigrada</taxon>
        <taxon>Parachela</taxon>
        <taxon>Hypsibioidea</taxon>
        <taxon>Ramazzottiidae</taxon>
        <taxon>Ramazzottius</taxon>
    </lineage>
</organism>
<protein>
    <submittedName>
        <fullName evidence="1">Uncharacterized protein</fullName>
    </submittedName>
</protein>
<evidence type="ECO:0000313" key="1">
    <source>
        <dbReference type="EMBL" id="GAU91817.1"/>
    </source>
</evidence>
<comment type="caution">
    <text evidence="1">The sequence shown here is derived from an EMBL/GenBank/DDBJ whole genome shotgun (WGS) entry which is preliminary data.</text>
</comment>
<dbReference type="AlphaFoldDB" id="A0A1D1UX29"/>
<dbReference type="EMBL" id="BDGG01000002">
    <property type="protein sequence ID" value="GAU91817.1"/>
    <property type="molecule type" value="Genomic_DNA"/>
</dbReference>